<accession>A0A1V8TQW6</accession>
<dbReference type="Gene3D" id="3.40.50.720">
    <property type="entry name" value="NAD(P)-binding Rossmann-like Domain"/>
    <property type="match status" value="1"/>
</dbReference>
<evidence type="ECO:0000313" key="2">
    <source>
        <dbReference type="Proteomes" id="UP000192596"/>
    </source>
</evidence>
<proteinExistence type="predicted"/>
<protein>
    <submittedName>
        <fullName evidence="1">Uncharacterized protein</fullName>
    </submittedName>
</protein>
<dbReference type="OrthoDB" id="1731983at2759"/>
<dbReference type="Proteomes" id="UP000192596">
    <property type="component" value="Unassembled WGS sequence"/>
</dbReference>
<reference evidence="2" key="1">
    <citation type="submission" date="2017-03" db="EMBL/GenBank/DDBJ databases">
        <title>Genomes of endolithic fungi from Antarctica.</title>
        <authorList>
            <person name="Coleine C."/>
            <person name="Masonjones S."/>
            <person name="Stajich J.E."/>
        </authorList>
    </citation>
    <scope>NUCLEOTIDE SEQUENCE [LARGE SCALE GENOMIC DNA]</scope>
    <source>
        <strain evidence="2">CCFEE 5527</strain>
    </source>
</reference>
<evidence type="ECO:0000313" key="1">
    <source>
        <dbReference type="EMBL" id="OQO13725.1"/>
    </source>
</evidence>
<dbReference type="STRING" id="1507870.A0A1V8TQW6"/>
<dbReference type="AlphaFoldDB" id="A0A1V8TQW6"/>
<dbReference type="InParanoid" id="A0A1V8TQW6"/>
<sequence>MVSWAARPEVKQAWASLAREHRLKAFPADGDVIRIFGFLDGTLMRTAPIMLGMDKSRKLGWHGFVDSKEALLETFQDVARLKM</sequence>
<comment type="caution">
    <text evidence="1">The sequence shown here is derived from an EMBL/GenBank/DDBJ whole genome shotgun (WGS) entry which is preliminary data.</text>
</comment>
<name>A0A1V8TQW6_9PEZI</name>
<keyword evidence="2" id="KW-1185">Reference proteome</keyword>
<organism evidence="1 2">
    <name type="scientific">Cryoendolithus antarcticus</name>
    <dbReference type="NCBI Taxonomy" id="1507870"/>
    <lineage>
        <taxon>Eukaryota</taxon>
        <taxon>Fungi</taxon>
        <taxon>Dikarya</taxon>
        <taxon>Ascomycota</taxon>
        <taxon>Pezizomycotina</taxon>
        <taxon>Dothideomycetes</taxon>
        <taxon>Dothideomycetidae</taxon>
        <taxon>Cladosporiales</taxon>
        <taxon>Cladosporiaceae</taxon>
        <taxon>Cryoendolithus</taxon>
    </lineage>
</organism>
<dbReference type="EMBL" id="NAJO01000003">
    <property type="protein sequence ID" value="OQO13725.1"/>
    <property type="molecule type" value="Genomic_DNA"/>
</dbReference>
<gene>
    <name evidence="1" type="ORF">B0A48_01955</name>
</gene>